<evidence type="ECO:0000313" key="2">
    <source>
        <dbReference type="EMBL" id="CAI2192774.1"/>
    </source>
</evidence>
<proteinExistence type="predicted"/>
<feature type="region of interest" description="Disordered" evidence="1">
    <location>
        <begin position="70"/>
        <end position="95"/>
    </location>
</feature>
<feature type="compositionally biased region" description="Basic and acidic residues" evidence="1">
    <location>
        <begin position="81"/>
        <end position="95"/>
    </location>
</feature>
<evidence type="ECO:0000256" key="1">
    <source>
        <dbReference type="SAM" id="MobiDB-lite"/>
    </source>
</evidence>
<gene>
    <name evidence="2" type="ORF">FWILDA_LOCUS15745</name>
</gene>
<comment type="caution">
    <text evidence="2">The sequence shown here is derived from an EMBL/GenBank/DDBJ whole genome shotgun (WGS) entry which is preliminary data.</text>
</comment>
<sequence length="95" mass="11269">MALFFGQIWIKKPVLSQLWRSNNNERKYQSNHLNNQCLGVIISCHQYCFTIRSENENKSHEFTEKIKKLFKGDDDEQPPSDEEKAPPKENFLRDP</sequence>
<dbReference type="EMBL" id="CAMKVN010008702">
    <property type="protein sequence ID" value="CAI2192774.1"/>
    <property type="molecule type" value="Genomic_DNA"/>
</dbReference>
<protein>
    <submittedName>
        <fullName evidence="2">19523_t:CDS:1</fullName>
    </submittedName>
</protein>
<accession>A0A9W4T347</accession>
<dbReference type="AlphaFoldDB" id="A0A9W4T347"/>
<organism evidence="2 3">
    <name type="scientific">Funneliformis geosporum</name>
    <dbReference type="NCBI Taxonomy" id="1117311"/>
    <lineage>
        <taxon>Eukaryota</taxon>
        <taxon>Fungi</taxon>
        <taxon>Fungi incertae sedis</taxon>
        <taxon>Mucoromycota</taxon>
        <taxon>Glomeromycotina</taxon>
        <taxon>Glomeromycetes</taxon>
        <taxon>Glomerales</taxon>
        <taxon>Glomeraceae</taxon>
        <taxon>Funneliformis</taxon>
    </lineage>
</organism>
<name>A0A9W4T347_9GLOM</name>
<dbReference type="Proteomes" id="UP001153678">
    <property type="component" value="Unassembled WGS sequence"/>
</dbReference>
<keyword evidence="3" id="KW-1185">Reference proteome</keyword>
<reference evidence="2" key="1">
    <citation type="submission" date="2022-08" db="EMBL/GenBank/DDBJ databases">
        <authorList>
            <person name="Kallberg Y."/>
            <person name="Tangrot J."/>
            <person name="Rosling A."/>
        </authorList>
    </citation>
    <scope>NUCLEOTIDE SEQUENCE</scope>
    <source>
        <strain evidence="2">Wild A</strain>
    </source>
</reference>
<evidence type="ECO:0000313" key="3">
    <source>
        <dbReference type="Proteomes" id="UP001153678"/>
    </source>
</evidence>